<dbReference type="AlphaFoldDB" id="A0AAU9UI94"/>
<reference evidence="2" key="1">
    <citation type="submission" date="2022-03" db="EMBL/GenBank/DDBJ databases">
        <authorList>
            <person name="Tunstrom K."/>
        </authorList>
    </citation>
    <scope>NUCLEOTIDE SEQUENCE</scope>
</reference>
<proteinExistence type="predicted"/>
<feature type="region of interest" description="Disordered" evidence="1">
    <location>
        <begin position="327"/>
        <end position="350"/>
    </location>
</feature>
<evidence type="ECO:0000313" key="3">
    <source>
        <dbReference type="Proteomes" id="UP001153954"/>
    </source>
</evidence>
<organism evidence="2 3">
    <name type="scientific">Euphydryas editha</name>
    <name type="common">Edith's checkerspot</name>
    <dbReference type="NCBI Taxonomy" id="104508"/>
    <lineage>
        <taxon>Eukaryota</taxon>
        <taxon>Metazoa</taxon>
        <taxon>Ecdysozoa</taxon>
        <taxon>Arthropoda</taxon>
        <taxon>Hexapoda</taxon>
        <taxon>Insecta</taxon>
        <taxon>Pterygota</taxon>
        <taxon>Neoptera</taxon>
        <taxon>Endopterygota</taxon>
        <taxon>Lepidoptera</taxon>
        <taxon>Glossata</taxon>
        <taxon>Ditrysia</taxon>
        <taxon>Papilionoidea</taxon>
        <taxon>Nymphalidae</taxon>
        <taxon>Nymphalinae</taxon>
        <taxon>Euphydryas</taxon>
    </lineage>
</organism>
<keyword evidence="3" id="KW-1185">Reference proteome</keyword>
<sequence length="494" mass="55332">MNSKDWILNACDISTDSSLFLSDKETQTSKIYLINSVSSNIPSRFLPQNIESVAKHDNPKVYEFCETIQDPDNPDSVITIKETFTEELLTDSDCIFDKPTKNKYKYCKEVIQPFSNSAPKDCPKHFSKCKHIPQCKESCQKKNQEDCLNDKEKTMNSDKCKTTFVNPKNPANSCDKKEEEKKCCSKESIKDEKPSCEESKSPVCQKAEPFDQCKLKRCVSACISESFNLAKKGSATCLEKFEKVIGVQKPQGCNEKPTYYVMEKSKSETDSANTSVPEKNSVSSIFDSQNKTVANITCAIKGFMGTVYNKTIDAVNMIKTESCRHLGINDDPKPTSKENKTAKKTKECSSEISETKASSLYNIKGESSNKETDESYNIEKILEPAKEVIEQVASAVSSTVSILRNSSFEQIVDDILDAKMEKSSAYDNPDPSKCSPKKIAHDHEPGTNSSVFTMLKAKILSIFDIQQESCQDGDNNDEDDDNTAEKIFEKFCEQ</sequence>
<evidence type="ECO:0000256" key="1">
    <source>
        <dbReference type="SAM" id="MobiDB-lite"/>
    </source>
</evidence>
<protein>
    <submittedName>
        <fullName evidence="2">Uncharacterized protein</fullName>
    </submittedName>
</protein>
<accession>A0AAU9UI94</accession>
<name>A0AAU9UI94_EUPED</name>
<comment type="caution">
    <text evidence="2">The sequence shown here is derived from an EMBL/GenBank/DDBJ whole genome shotgun (WGS) entry which is preliminary data.</text>
</comment>
<dbReference type="EMBL" id="CAKOGL010000021">
    <property type="protein sequence ID" value="CAH2099040.1"/>
    <property type="molecule type" value="Genomic_DNA"/>
</dbReference>
<feature type="compositionally biased region" description="Basic and acidic residues" evidence="1">
    <location>
        <begin position="327"/>
        <end position="349"/>
    </location>
</feature>
<gene>
    <name evidence="2" type="ORF">EEDITHA_LOCUS14082</name>
</gene>
<dbReference type="Proteomes" id="UP001153954">
    <property type="component" value="Unassembled WGS sequence"/>
</dbReference>
<feature type="region of interest" description="Disordered" evidence="1">
    <location>
        <begin position="422"/>
        <end position="446"/>
    </location>
</feature>
<evidence type="ECO:0000313" key="2">
    <source>
        <dbReference type="EMBL" id="CAH2099040.1"/>
    </source>
</evidence>